<comment type="caution">
    <text evidence="9">The sequence shown here is derived from an EMBL/GenBank/DDBJ whole genome shotgun (WGS) entry which is preliminary data.</text>
</comment>
<feature type="chain" id="PRO_5026829603" description="phospholipase D" evidence="7">
    <location>
        <begin position="24"/>
        <end position="182"/>
    </location>
</feature>
<proteinExistence type="inferred from homology"/>
<dbReference type="GO" id="GO:0006793">
    <property type="term" value="P:phosphorus metabolic process"/>
    <property type="evidence" value="ECO:0007669"/>
    <property type="project" value="UniProtKB-ARBA"/>
</dbReference>
<dbReference type="InterPro" id="IPR025202">
    <property type="entry name" value="PLD-like_dom"/>
</dbReference>
<dbReference type="EMBL" id="WSRP01000001">
    <property type="protein sequence ID" value="MVX55677.1"/>
    <property type="molecule type" value="Genomic_DNA"/>
</dbReference>
<keyword evidence="6" id="KW-0443">Lipid metabolism</keyword>
<accession>A0A6L6YDY1</accession>
<keyword evidence="4" id="KW-0378">Hydrolase</keyword>
<dbReference type="InterPro" id="IPR001736">
    <property type="entry name" value="PLipase_D/transphosphatidylase"/>
</dbReference>
<dbReference type="RefSeq" id="WP_160334113.1">
    <property type="nucleotide sequence ID" value="NZ_WSRP01000001.1"/>
</dbReference>
<gene>
    <name evidence="9" type="ORF">E5987_00425</name>
</gene>
<evidence type="ECO:0000256" key="3">
    <source>
        <dbReference type="ARBA" id="ARBA00012027"/>
    </source>
</evidence>
<dbReference type="GO" id="GO:0004630">
    <property type="term" value="F:phospholipase D activity"/>
    <property type="evidence" value="ECO:0007669"/>
    <property type="project" value="UniProtKB-EC"/>
</dbReference>
<dbReference type="GO" id="GO:0016042">
    <property type="term" value="P:lipid catabolic process"/>
    <property type="evidence" value="ECO:0007669"/>
    <property type="project" value="UniProtKB-KW"/>
</dbReference>
<dbReference type="PANTHER" id="PTHR43856:SF1">
    <property type="entry name" value="MITOCHONDRIAL CARDIOLIPIN HYDROLASE"/>
    <property type="match status" value="1"/>
</dbReference>
<evidence type="ECO:0000256" key="4">
    <source>
        <dbReference type="ARBA" id="ARBA00022801"/>
    </source>
</evidence>
<dbReference type="InterPro" id="IPR051406">
    <property type="entry name" value="PLD_domain"/>
</dbReference>
<feature type="domain" description="PLD phosphodiesterase" evidence="8">
    <location>
        <begin position="113"/>
        <end position="140"/>
    </location>
</feature>
<name>A0A6L6YDY1_9BURK</name>
<keyword evidence="7" id="KW-0732">Signal</keyword>
<dbReference type="PROSITE" id="PS50035">
    <property type="entry name" value="PLD"/>
    <property type="match status" value="1"/>
</dbReference>
<organism evidence="9 10">
    <name type="scientific">Parasutterella muris</name>
    <dbReference type="NCBI Taxonomy" id="2565572"/>
    <lineage>
        <taxon>Bacteria</taxon>
        <taxon>Pseudomonadati</taxon>
        <taxon>Pseudomonadota</taxon>
        <taxon>Betaproteobacteria</taxon>
        <taxon>Burkholderiales</taxon>
        <taxon>Sutterellaceae</taxon>
        <taxon>Parasutterella</taxon>
    </lineage>
</organism>
<dbReference type="OrthoDB" id="5294698at2"/>
<protein>
    <recommendedName>
        <fullName evidence="3">phospholipase D</fullName>
        <ecNumber evidence="3">3.1.4.4</ecNumber>
    </recommendedName>
</protein>
<dbReference type="GO" id="GO:0016891">
    <property type="term" value="F:RNA endonuclease activity producing 5'-phosphomonoesters, hydrolytic mechanism"/>
    <property type="evidence" value="ECO:0007669"/>
    <property type="project" value="TreeGrafter"/>
</dbReference>
<dbReference type="PANTHER" id="PTHR43856">
    <property type="entry name" value="CARDIOLIPIN HYDROLASE"/>
    <property type="match status" value="1"/>
</dbReference>
<evidence type="ECO:0000256" key="7">
    <source>
        <dbReference type="SAM" id="SignalP"/>
    </source>
</evidence>
<reference evidence="9 10" key="1">
    <citation type="submission" date="2019-12" db="EMBL/GenBank/DDBJ databases">
        <title>Microbes associate with the intestines of laboratory mice.</title>
        <authorList>
            <person name="Navarre W."/>
            <person name="Wong E."/>
        </authorList>
    </citation>
    <scope>NUCLEOTIDE SEQUENCE [LARGE SCALE GENOMIC DNA]</scope>
    <source>
        <strain evidence="9 10">NM82_D38</strain>
    </source>
</reference>
<evidence type="ECO:0000256" key="1">
    <source>
        <dbReference type="ARBA" id="ARBA00000798"/>
    </source>
</evidence>
<dbReference type="Pfam" id="PF13091">
    <property type="entry name" value="PLDc_2"/>
    <property type="match status" value="1"/>
</dbReference>
<evidence type="ECO:0000256" key="5">
    <source>
        <dbReference type="ARBA" id="ARBA00022963"/>
    </source>
</evidence>
<evidence type="ECO:0000256" key="6">
    <source>
        <dbReference type="ARBA" id="ARBA00023098"/>
    </source>
</evidence>
<evidence type="ECO:0000313" key="9">
    <source>
        <dbReference type="EMBL" id="MVX55677.1"/>
    </source>
</evidence>
<keyword evidence="10" id="KW-1185">Reference proteome</keyword>
<dbReference type="Proteomes" id="UP000472580">
    <property type="component" value="Unassembled WGS sequence"/>
</dbReference>
<evidence type="ECO:0000256" key="2">
    <source>
        <dbReference type="ARBA" id="ARBA00008664"/>
    </source>
</evidence>
<dbReference type="EC" id="3.1.4.4" evidence="3"/>
<dbReference type="Gene3D" id="3.30.870.10">
    <property type="entry name" value="Endonuclease Chain A"/>
    <property type="match status" value="1"/>
</dbReference>
<evidence type="ECO:0000259" key="8">
    <source>
        <dbReference type="PROSITE" id="PS50035"/>
    </source>
</evidence>
<dbReference type="AlphaFoldDB" id="A0A6L6YDY1"/>
<comment type="catalytic activity">
    <reaction evidence="1">
        <text>a 1,2-diacyl-sn-glycero-3-phosphocholine + H2O = a 1,2-diacyl-sn-glycero-3-phosphate + choline + H(+)</text>
        <dbReference type="Rhea" id="RHEA:14445"/>
        <dbReference type="ChEBI" id="CHEBI:15354"/>
        <dbReference type="ChEBI" id="CHEBI:15377"/>
        <dbReference type="ChEBI" id="CHEBI:15378"/>
        <dbReference type="ChEBI" id="CHEBI:57643"/>
        <dbReference type="ChEBI" id="CHEBI:58608"/>
        <dbReference type="EC" id="3.1.4.4"/>
    </reaction>
</comment>
<comment type="similarity">
    <text evidence="2">Belongs to the phospholipase D family.</text>
</comment>
<keyword evidence="5" id="KW-0442">Lipid degradation</keyword>
<evidence type="ECO:0000313" key="10">
    <source>
        <dbReference type="Proteomes" id="UP000472580"/>
    </source>
</evidence>
<dbReference type="SUPFAM" id="SSF56024">
    <property type="entry name" value="Phospholipase D/nuclease"/>
    <property type="match status" value="1"/>
</dbReference>
<sequence length="182" mass="20200">MNKLCISILAAVLSTAAIQPALAAESYPADVQVFFSPQGGAQKAVVEAVDHAQKQVLMQAYLFSNKAITEALIRAYKRGVDVRIIIDQKMLAKKRTTVPMLYENSVPTYIDTTHRTAHDKIIIIDSDIVITGSFNFVEVAEQSNGENLLVLRSAGLNQAYRKNWEKHFGHSQTKTLELKTKP</sequence>
<feature type="signal peptide" evidence="7">
    <location>
        <begin position="1"/>
        <end position="23"/>
    </location>
</feature>